<name>A0A9W8GCH5_9FUNG</name>
<feature type="region of interest" description="Disordered" evidence="2">
    <location>
        <begin position="1"/>
        <end position="41"/>
    </location>
</feature>
<keyword evidence="3" id="KW-0472">Membrane</keyword>
<comment type="caution">
    <text evidence="4">The sequence shown here is derived from an EMBL/GenBank/DDBJ whole genome shotgun (WGS) entry which is preliminary data.</text>
</comment>
<keyword evidence="3" id="KW-0812">Transmembrane</keyword>
<keyword evidence="3" id="KW-1133">Transmembrane helix</keyword>
<organism evidence="4 5">
    <name type="scientific">Coemansia spiralis</name>
    <dbReference type="NCBI Taxonomy" id="417178"/>
    <lineage>
        <taxon>Eukaryota</taxon>
        <taxon>Fungi</taxon>
        <taxon>Fungi incertae sedis</taxon>
        <taxon>Zoopagomycota</taxon>
        <taxon>Kickxellomycotina</taxon>
        <taxon>Kickxellomycetes</taxon>
        <taxon>Kickxellales</taxon>
        <taxon>Kickxellaceae</taxon>
        <taxon>Coemansia</taxon>
    </lineage>
</organism>
<reference evidence="4" key="1">
    <citation type="submission" date="2022-07" db="EMBL/GenBank/DDBJ databases">
        <title>Phylogenomic reconstructions and comparative analyses of Kickxellomycotina fungi.</title>
        <authorList>
            <person name="Reynolds N.K."/>
            <person name="Stajich J.E."/>
            <person name="Barry K."/>
            <person name="Grigoriev I.V."/>
            <person name="Crous P."/>
            <person name="Smith M.E."/>
        </authorList>
    </citation>
    <scope>NUCLEOTIDE SEQUENCE</scope>
    <source>
        <strain evidence="4">NRRL 3115</strain>
    </source>
</reference>
<proteinExistence type="predicted"/>
<dbReference type="OrthoDB" id="5585549at2759"/>
<evidence type="ECO:0000256" key="2">
    <source>
        <dbReference type="SAM" id="MobiDB-lite"/>
    </source>
</evidence>
<evidence type="ECO:0000256" key="3">
    <source>
        <dbReference type="SAM" id="Phobius"/>
    </source>
</evidence>
<dbReference type="Proteomes" id="UP001151518">
    <property type="component" value="Unassembled WGS sequence"/>
</dbReference>
<feature type="transmembrane region" description="Helical" evidence="3">
    <location>
        <begin position="395"/>
        <end position="422"/>
    </location>
</feature>
<feature type="compositionally biased region" description="Basic and acidic residues" evidence="2">
    <location>
        <begin position="1"/>
        <end position="13"/>
    </location>
</feature>
<protein>
    <submittedName>
        <fullName evidence="4">Uncharacterized protein</fullName>
    </submittedName>
</protein>
<feature type="coiled-coil region" evidence="1">
    <location>
        <begin position="107"/>
        <end position="148"/>
    </location>
</feature>
<gene>
    <name evidence="4" type="ORF">GGI25_000035</name>
</gene>
<keyword evidence="1" id="KW-0175">Coiled coil</keyword>
<dbReference type="AlphaFoldDB" id="A0A9W8GCH5"/>
<evidence type="ECO:0000313" key="5">
    <source>
        <dbReference type="Proteomes" id="UP001151518"/>
    </source>
</evidence>
<accession>A0A9W8GCH5</accession>
<dbReference type="EMBL" id="JANBTW010000001">
    <property type="protein sequence ID" value="KAJ2681081.1"/>
    <property type="molecule type" value="Genomic_DNA"/>
</dbReference>
<evidence type="ECO:0000313" key="4">
    <source>
        <dbReference type="EMBL" id="KAJ2681081.1"/>
    </source>
</evidence>
<sequence length="434" mass="48757">MDSDSERTVEGKEPNSWPRRRNPLPSSFLHATSPRLRKTDNSTAIARGSLLSESFDGAFSGPDSADSWDSDTITLHSLGPLSRSPSCSDSIDSCVFTAQDKQQKRTINELNRQLEIRESDAAALMLQINNLRKQADDSRRQMLTEKQASKKFELQIRWHEDQLRQQQSKLDSMATSHRLALSLAQKKHDNLVEKLAAKIVHAEGEAKRSKQRIRELAKELDMARLREEEMLGLNEQLVSWLSEARLVASQANSTASMLMERLEERASYINELEARMLQLSATGTSLDGGLEELEELEQPKPAYGLMEADCSASSVANQCLFTEIEKATDTYSENIQFAAAPPSLPASSSKPCSENIQTQMLTNAYPERIGILYWLAVYIHMLWAFYYRLCISPMLYLAGIVIRATFGLIVPAPLARILAILLPRLGLFARPRKQ</sequence>
<evidence type="ECO:0000256" key="1">
    <source>
        <dbReference type="SAM" id="Coils"/>
    </source>
</evidence>
<feature type="coiled-coil region" evidence="1">
    <location>
        <begin position="192"/>
        <end position="226"/>
    </location>
</feature>
<feature type="transmembrane region" description="Helical" evidence="3">
    <location>
        <begin position="371"/>
        <end position="389"/>
    </location>
</feature>